<name>A0ABN3REK2_9ACTN</name>
<keyword evidence="2" id="KW-1185">Reference proteome</keyword>
<comment type="caution">
    <text evidence="1">The sequence shown here is derived from an EMBL/GenBank/DDBJ whole genome shotgun (WGS) entry which is preliminary data.</text>
</comment>
<dbReference type="Gene3D" id="2.60.220.10">
    <property type="entry name" value="Polysaccharide lyase family 8-like, C-terminal"/>
    <property type="match status" value="1"/>
</dbReference>
<evidence type="ECO:0000313" key="2">
    <source>
        <dbReference type="Proteomes" id="UP001500151"/>
    </source>
</evidence>
<proteinExistence type="predicted"/>
<reference evidence="1 2" key="1">
    <citation type="journal article" date="2019" name="Int. J. Syst. Evol. Microbiol.">
        <title>The Global Catalogue of Microorganisms (GCM) 10K type strain sequencing project: providing services to taxonomists for standard genome sequencing and annotation.</title>
        <authorList>
            <consortium name="The Broad Institute Genomics Platform"/>
            <consortium name="The Broad Institute Genome Sequencing Center for Infectious Disease"/>
            <person name="Wu L."/>
            <person name="Ma J."/>
        </authorList>
    </citation>
    <scope>NUCLEOTIDE SEQUENCE [LARGE SCALE GENOMIC DNA]</scope>
    <source>
        <strain evidence="1 2">JCM 4524</strain>
    </source>
</reference>
<gene>
    <name evidence="1" type="ORF">GCM10010307_55570</name>
</gene>
<accession>A0ABN3REK2</accession>
<dbReference type="Proteomes" id="UP001500151">
    <property type="component" value="Unassembled WGS sequence"/>
</dbReference>
<dbReference type="InterPro" id="IPR011071">
    <property type="entry name" value="Lyase_8-like_C"/>
</dbReference>
<dbReference type="SUPFAM" id="SSF49863">
    <property type="entry name" value="Hyaluronate lyase-like, C-terminal domain"/>
    <property type="match status" value="1"/>
</dbReference>
<sequence>MIVRRERRGPTTVAVSDPTMHRDTVTVLLCGRPQREVTSGDGVRVRAVHGGTRLDFDTRHAHGRSFLATLRSSA</sequence>
<organism evidence="1 2">
    <name type="scientific">Streptomyces vastus</name>
    <dbReference type="NCBI Taxonomy" id="285451"/>
    <lineage>
        <taxon>Bacteria</taxon>
        <taxon>Bacillati</taxon>
        <taxon>Actinomycetota</taxon>
        <taxon>Actinomycetes</taxon>
        <taxon>Kitasatosporales</taxon>
        <taxon>Streptomycetaceae</taxon>
        <taxon>Streptomyces</taxon>
    </lineage>
</organism>
<evidence type="ECO:0000313" key="1">
    <source>
        <dbReference type="EMBL" id="GAA2648310.1"/>
    </source>
</evidence>
<protein>
    <submittedName>
        <fullName evidence="1">Uncharacterized protein</fullName>
    </submittedName>
</protein>
<dbReference type="EMBL" id="BAAASJ010000076">
    <property type="protein sequence ID" value="GAA2648310.1"/>
    <property type="molecule type" value="Genomic_DNA"/>
</dbReference>